<organism evidence="2 3">
    <name type="scientific">Helianthus annuus</name>
    <name type="common">Common sunflower</name>
    <dbReference type="NCBI Taxonomy" id="4232"/>
    <lineage>
        <taxon>Eukaryota</taxon>
        <taxon>Viridiplantae</taxon>
        <taxon>Streptophyta</taxon>
        <taxon>Embryophyta</taxon>
        <taxon>Tracheophyta</taxon>
        <taxon>Spermatophyta</taxon>
        <taxon>Magnoliopsida</taxon>
        <taxon>eudicotyledons</taxon>
        <taxon>Gunneridae</taxon>
        <taxon>Pentapetalae</taxon>
        <taxon>asterids</taxon>
        <taxon>campanulids</taxon>
        <taxon>Asterales</taxon>
        <taxon>Asteraceae</taxon>
        <taxon>Asteroideae</taxon>
        <taxon>Heliantheae alliance</taxon>
        <taxon>Heliantheae</taxon>
        <taxon>Helianthus</taxon>
    </lineage>
</organism>
<dbReference type="AlphaFoldDB" id="A0A251VL70"/>
<evidence type="ECO:0000313" key="3">
    <source>
        <dbReference type="Proteomes" id="UP000215914"/>
    </source>
</evidence>
<dbReference type="Proteomes" id="UP000215914">
    <property type="component" value="Chromosome 1"/>
</dbReference>
<protein>
    <submittedName>
        <fullName evidence="2">Uncharacterized protein</fullName>
    </submittedName>
</protein>
<reference evidence="2" key="2">
    <citation type="submission" date="2017-02" db="EMBL/GenBank/DDBJ databases">
        <title>Sunflower complete genome.</title>
        <authorList>
            <person name="Langlade N."/>
            <person name="Munos S."/>
        </authorList>
    </citation>
    <scope>NUCLEOTIDE SEQUENCE [LARGE SCALE GENOMIC DNA]</scope>
    <source>
        <tissue evidence="2">Leaves</tissue>
    </source>
</reference>
<keyword evidence="3" id="KW-1185">Reference proteome</keyword>
<accession>A0A251VL70</accession>
<evidence type="ECO:0000313" key="1">
    <source>
        <dbReference type="EMBL" id="KAF5820900.1"/>
    </source>
</evidence>
<proteinExistence type="predicted"/>
<evidence type="ECO:0000313" key="2">
    <source>
        <dbReference type="EMBL" id="OTG36348.1"/>
    </source>
</evidence>
<sequence>MFHREKSTQTLNYFLNITFLFQVNPTYHSLIFPQLKEHHYSYLYCLVMNFRGSY</sequence>
<dbReference type="InParanoid" id="A0A251VL70"/>
<dbReference type="EMBL" id="CM007890">
    <property type="protein sequence ID" value="OTG36348.1"/>
    <property type="molecule type" value="Genomic_DNA"/>
</dbReference>
<gene>
    <name evidence="2" type="ORF">HannXRQ_Chr01g0006641</name>
    <name evidence="1" type="ORF">HanXRQr2_Chr01g0007471</name>
</gene>
<reference evidence="1" key="3">
    <citation type="submission" date="2020-06" db="EMBL/GenBank/DDBJ databases">
        <title>Helianthus annuus Genome sequencing and assembly Release 2.</title>
        <authorList>
            <person name="Gouzy J."/>
            <person name="Langlade N."/>
            <person name="Munos S."/>
        </authorList>
    </citation>
    <scope>NUCLEOTIDE SEQUENCE</scope>
    <source>
        <tissue evidence="1">Leaves</tissue>
    </source>
</reference>
<name>A0A251VL70_HELAN</name>
<reference evidence="1 3" key="1">
    <citation type="journal article" date="2017" name="Nature">
        <title>The sunflower genome provides insights into oil metabolism, flowering and Asterid evolution.</title>
        <authorList>
            <person name="Badouin H."/>
            <person name="Gouzy J."/>
            <person name="Grassa C.J."/>
            <person name="Murat F."/>
            <person name="Staton S.E."/>
            <person name="Cottret L."/>
            <person name="Lelandais-Briere C."/>
            <person name="Owens G.L."/>
            <person name="Carrere S."/>
            <person name="Mayjonade B."/>
            <person name="Legrand L."/>
            <person name="Gill N."/>
            <person name="Kane N.C."/>
            <person name="Bowers J.E."/>
            <person name="Hubner S."/>
            <person name="Bellec A."/>
            <person name="Berard A."/>
            <person name="Berges H."/>
            <person name="Blanchet N."/>
            <person name="Boniface M.C."/>
            <person name="Brunel D."/>
            <person name="Catrice O."/>
            <person name="Chaidir N."/>
            <person name="Claudel C."/>
            <person name="Donnadieu C."/>
            <person name="Faraut T."/>
            <person name="Fievet G."/>
            <person name="Helmstetter N."/>
            <person name="King M."/>
            <person name="Knapp S.J."/>
            <person name="Lai Z."/>
            <person name="Le Paslier M.C."/>
            <person name="Lippi Y."/>
            <person name="Lorenzon L."/>
            <person name="Mandel J.R."/>
            <person name="Marage G."/>
            <person name="Marchand G."/>
            <person name="Marquand E."/>
            <person name="Bret-Mestries E."/>
            <person name="Morien E."/>
            <person name="Nambeesan S."/>
            <person name="Nguyen T."/>
            <person name="Pegot-Espagnet P."/>
            <person name="Pouilly N."/>
            <person name="Raftis F."/>
            <person name="Sallet E."/>
            <person name="Schiex T."/>
            <person name="Thomas J."/>
            <person name="Vandecasteele C."/>
            <person name="Vares D."/>
            <person name="Vear F."/>
            <person name="Vautrin S."/>
            <person name="Crespi M."/>
            <person name="Mangin B."/>
            <person name="Burke J.M."/>
            <person name="Salse J."/>
            <person name="Munos S."/>
            <person name="Vincourt P."/>
            <person name="Rieseberg L.H."/>
            <person name="Langlade N.B."/>
        </authorList>
    </citation>
    <scope>NUCLEOTIDE SEQUENCE [LARGE SCALE GENOMIC DNA]</scope>
    <source>
        <strain evidence="3">cv. SF193</strain>
        <tissue evidence="1">Leaves</tissue>
    </source>
</reference>
<dbReference type="EMBL" id="MNCJ02000316">
    <property type="protein sequence ID" value="KAF5820900.1"/>
    <property type="molecule type" value="Genomic_DNA"/>
</dbReference>
<dbReference type="Gramene" id="mRNA:HanXRQr2_Chr01g0007471">
    <property type="protein sequence ID" value="CDS:HanXRQr2_Chr01g0007471.1"/>
    <property type="gene ID" value="HanXRQr2_Chr01g0007471"/>
</dbReference>